<evidence type="ECO:0007829" key="5">
    <source>
        <dbReference type="ProteomicsDB" id="A0A8I5KUN0"/>
    </source>
</evidence>
<evidence type="ECO:0000256" key="1">
    <source>
        <dbReference type="SAM" id="MobiDB-lite"/>
    </source>
</evidence>
<dbReference type="OpenTargets" id="ENSG00000100565"/>
<evidence type="ECO:0000313" key="3">
    <source>
        <dbReference type="Proteomes" id="UP000005640"/>
    </source>
</evidence>
<gene>
    <name evidence="2" type="primary">LRRC74A</name>
</gene>
<dbReference type="HGNC" id="HGNC:23346">
    <property type="gene designation" value="LRRC74A"/>
</dbReference>
<protein>
    <submittedName>
        <fullName evidence="2">Leucine rich repeat containing 74A</fullName>
    </submittedName>
</protein>
<name>A0A8I5KUN0_HUMAN</name>
<reference evidence="2 3" key="2">
    <citation type="journal article" date="2003" name="Nature">
        <title>The DNA sequence and analysis of human chromosome 14.</title>
        <authorList>
            <person name="Heilig R."/>
            <person name="Eckenberg R."/>
            <person name="Petit J.L."/>
            <person name="Fonknechten N."/>
            <person name="Da Silva C."/>
            <person name="Cattolico L."/>
            <person name="Levy M."/>
            <person name="Barbe V."/>
            <person name="de Berardinis V."/>
            <person name="Ureta-Vidal A."/>
            <person name="Pelletier E."/>
            <person name="Vico V."/>
            <person name="Anthouard V."/>
            <person name="Rowen L."/>
            <person name="Madan A."/>
            <person name="Qin S."/>
            <person name="Sun H."/>
            <person name="Du H."/>
            <person name="Pepin K."/>
            <person name="Artiguenave F."/>
            <person name="Robert C."/>
            <person name="Cruaud C."/>
            <person name="Bruls T."/>
            <person name="Jaillon O."/>
            <person name="Friedlander L."/>
            <person name="Samson G."/>
            <person name="Brottier P."/>
            <person name="Cure S."/>
            <person name="Segurens B."/>
            <person name="Aniere F."/>
            <person name="Samain S."/>
            <person name="Crespeau H."/>
            <person name="Abbasi N."/>
            <person name="Aiach N."/>
            <person name="Boscus D."/>
            <person name="Dickhoff R."/>
            <person name="Dors M."/>
            <person name="Dubois I."/>
            <person name="Friedman C."/>
            <person name="Gouyvenoux M."/>
            <person name="James R."/>
            <person name="Madan A."/>
            <person name="Mairey-Estrada B."/>
            <person name="Mangenot S."/>
            <person name="Martins N."/>
            <person name="Menard M."/>
            <person name="Oztas S."/>
            <person name="Ratcliffe A."/>
            <person name="Shaffer T."/>
            <person name="Trask B."/>
            <person name="Vacherie B."/>
            <person name="Bellemere C."/>
            <person name="Belser C."/>
            <person name="Besnard-Gonnet M."/>
            <person name="Bartol-Mavel D."/>
            <person name="Boutard M."/>
            <person name="Briez-Silla S."/>
            <person name="Combette S."/>
            <person name="Dufosse-Laurent V."/>
            <person name="Ferron C."/>
            <person name="Lechaplais C."/>
            <person name="Louesse C."/>
            <person name="Muselet D."/>
            <person name="Magdelenat G."/>
            <person name="Pateau E."/>
            <person name="Petit E."/>
            <person name="Sirvain-Trukniewicz P."/>
            <person name="Trybou A."/>
            <person name="Vega-Czarny N."/>
            <person name="Bataille E."/>
            <person name="Bluet E."/>
            <person name="Bordelais I."/>
            <person name="Dubois M."/>
            <person name="Dumont C."/>
            <person name="Guerin T."/>
            <person name="Haffray S."/>
            <person name="Hammadi R."/>
            <person name="Muanga J."/>
            <person name="Pellouin V."/>
            <person name="Robert D."/>
            <person name="Wunderle E."/>
            <person name="Gauguet G."/>
            <person name="Roy A."/>
            <person name="Sainte-Marthe L."/>
            <person name="Verdier J."/>
            <person name="Verdier-Discala C."/>
            <person name="Hillier L."/>
            <person name="Fulton L."/>
            <person name="McPherson J."/>
            <person name="Matsuda F."/>
            <person name="Wilson R."/>
            <person name="Scarpelli C."/>
            <person name="Gyapay G."/>
            <person name="Wincker P."/>
            <person name="Saurin W."/>
            <person name="Quetier F."/>
            <person name="Waterston R."/>
            <person name="Hood L."/>
            <person name="Weissenbach J."/>
        </authorList>
    </citation>
    <scope>NUCLEOTIDE SEQUENCE [LARGE SCALE GENOMIC DNA]</scope>
</reference>
<reference evidence="2 3" key="1">
    <citation type="journal article" date="2001" name="Nature">
        <title>Initial sequencing and analysis of the human genome.</title>
        <authorList>
            <consortium name="International Human Genome Sequencing Consortium"/>
            <person name="Lander E.S."/>
            <person name="Linton L.M."/>
            <person name="Birren B."/>
            <person name="Nusbaum C."/>
            <person name="Zody M.C."/>
            <person name="Baldwin J."/>
            <person name="Devon K."/>
            <person name="Dewar K."/>
            <person name="Doyle M."/>
            <person name="FitzHugh W."/>
            <person name="Funke R."/>
            <person name="Gage D."/>
            <person name="Harris K."/>
            <person name="Heaford A."/>
            <person name="Howland J."/>
            <person name="Kann L."/>
            <person name="Lehoczky J."/>
            <person name="LeVine R."/>
            <person name="McEwan P."/>
            <person name="McKernan K."/>
            <person name="Meldrim J."/>
            <person name="Mesirov J.P."/>
            <person name="Miranda C."/>
            <person name="Morris W."/>
            <person name="Naylor J."/>
            <person name="Raymond C."/>
            <person name="Rosetti M."/>
            <person name="Santos R."/>
            <person name="Sheridan A."/>
            <person name="Sougnez C."/>
            <person name="Stange-Thomann N."/>
            <person name="Stojanovic N."/>
            <person name="Subramanian A."/>
            <person name="Wyman D."/>
            <person name="Rogers J."/>
            <person name="Sulston J."/>
            <person name="Ainscough R."/>
            <person name="Beck S."/>
            <person name="Bentley D."/>
            <person name="Burton J."/>
            <person name="Clee C."/>
            <person name="Carter N."/>
            <person name="Coulson A."/>
            <person name="Deadman R."/>
            <person name="Deloukas P."/>
            <person name="Dunham A."/>
            <person name="Dunham I."/>
            <person name="Durbin R."/>
            <person name="French L."/>
            <person name="Grafham D."/>
            <person name="Gregory S."/>
            <person name="Hubbard T."/>
            <person name="Humphray S."/>
            <person name="Hunt A."/>
            <person name="Jones M."/>
            <person name="Lloyd C."/>
            <person name="McMurray A."/>
            <person name="Matthews L."/>
            <person name="Mercer S."/>
            <person name="Milne S."/>
            <person name="Mullikin J.C."/>
            <person name="Mungall A."/>
            <person name="Plumb R."/>
            <person name="Ross M."/>
            <person name="Shownkeen R."/>
            <person name="Sims S."/>
            <person name="Waterston R.H."/>
            <person name="Wilson R.K."/>
            <person name="Hillier L.W."/>
            <person name="McPherson J.D."/>
            <person name="Marra M.A."/>
            <person name="Mardis E.R."/>
            <person name="Fulton L.A."/>
            <person name="Chinwalla A.T."/>
            <person name="Pepin K.H."/>
            <person name="Gish W.R."/>
            <person name="Chissoe S.L."/>
            <person name="Wendl M.C."/>
            <person name="Delehaunty K.D."/>
            <person name="Miner T.L."/>
            <person name="Delehaunty A."/>
            <person name="Kramer J.B."/>
            <person name="Cook L.L."/>
            <person name="Fulton R.S."/>
            <person name="Johnson D.L."/>
            <person name="Minx P.J."/>
            <person name="Clifton S.W."/>
            <person name="Hawkins T."/>
            <person name="Branscomb E."/>
            <person name="Predki P."/>
            <person name="Richardson P."/>
            <person name="Wenning S."/>
            <person name="Slezak T."/>
            <person name="Doggett N."/>
            <person name="Cheng J.F."/>
            <person name="Olsen A."/>
            <person name="Lucas S."/>
            <person name="Elkin C."/>
            <person name="Uberbacher E."/>
            <person name="Frazier M."/>
            <person name="Gibbs R.A."/>
            <person name="Muzny D.M."/>
            <person name="Scherer S.E."/>
            <person name="Bouck J.B."/>
            <person name="Sodergren E.J."/>
            <person name="Worley K.C."/>
            <person name="Rives C.M."/>
            <person name="Gorrell J.H."/>
            <person name="Metzker M.L."/>
            <person name="Naylor S.L."/>
            <person name="Kucherlapati R.S."/>
            <person name="Nelson D.L."/>
            <person name="Weinstock G.M."/>
            <person name="Sakaki Y."/>
            <person name="Fujiyama A."/>
            <person name="Hattori M."/>
            <person name="Yada T."/>
            <person name="Toyoda A."/>
            <person name="Itoh T."/>
            <person name="Kawagoe C."/>
            <person name="Watanabe H."/>
            <person name="Totoki Y."/>
            <person name="Taylor T."/>
            <person name="Weissenbach J."/>
            <person name="Heilig R."/>
            <person name="Saurin W."/>
            <person name="Artiguenave F."/>
            <person name="Brottier P."/>
            <person name="Bruls T."/>
            <person name="Pelletier E."/>
            <person name="Robert C."/>
            <person name="Wincker P."/>
            <person name="Smith D.R."/>
            <person name="Doucette-Stamm L."/>
            <person name="Rubenfield M."/>
            <person name="Weinstock K."/>
            <person name="Lee H.M."/>
            <person name="Dubois J."/>
            <person name="Rosenthal A."/>
            <person name="Platzer M."/>
            <person name="Nyakatura G."/>
            <person name="Taudien S."/>
            <person name="Rump A."/>
            <person name="Yang H."/>
            <person name="Yu J."/>
            <person name="Wang J."/>
            <person name="Huang G."/>
            <person name="Gu J."/>
            <person name="Hood L."/>
            <person name="Rowen L."/>
            <person name="Madan A."/>
            <person name="Qin S."/>
            <person name="Davis R.W."/>
            <person name="Federspiel N.A."/>
            <person name="Abola A.P."/>
            <person name="Proctor M.J."/>
            <person name="Myers R.M."/>
            <person name="Schmutz J."/>
            <person name="Dickson M."/>
            <person name="Grimwood J."/>
            <person name="Cox D.R."/>
            <person name="Olson M.V."/>
            <person name="Kaul R."/>
            <person name="Raymond C."/>
            <person name="Shimizu N."/>
            <person name="Kawasaki K."/>
            <person name="Minoshima S."/>
            <person name="Evans G.A."/>
            <person name="Athanasiou M."/>
            <person name="Schultz R."/>
            <person name="Roe B.A."/>
            <person name="Chen F."/>
            <person name="Pan H."/>
            <person name="Ramser J."/>
            <person name="Lehrach H."/>
            <person name="Reinhardt R."/>
            <person name="McCombie W.R."/>
            <person name="de la Bastide M."/>
            <person name="Dedhia N."/>
            <person name="Blocker H."/>
            <person name="Hornischer K."/>
            <person name="Nordsiek G."/>
            <person name="Agarwala R."/>
            <person name="Aravind L."/>
            <person name="Bailey J.A."/>
            <person name="Bateman A."/>
            <person name="Batzoglou S."/>
            <person name="Birney E."/>
            <person name="Bork P."/>
            <person name="Brown D.G."/>
            <person name="Burge C.B."/>
            <person name="Cerutti L."/>
            <person name="Chen H.C."/>
            <person name="Church D."/>
            <person name="Clamp M."/>
            <person name="Copley R.R."/>
            <person name="Doerks T."/>
            <person name="Eddy S.R."/>
            <person name="Eichler E.E."/>
            <person name="Furey T.S."/>
            <person name="Galagan J."/>
            <person name="Gilbert J.G."/>
            <person name="Harmon C."/>
            <person name="Hayashizaki Y."/>
            <person name="Haussler D."/>
            <person name="Hermjakob H."/>
            <person name="Hokamp K."/>
            <person name="Jang W."/>
            <person name="Johnson L.S."/>
            <person name="Jones T.A."/>
            <person name="Kasif S."/>
            <person name="Kaspryzk A."/>
            <person name="Kennedy S."/>
            <person name="Kent W.J."/>
            <person name="Kitts P."/>
            <person name="Koonin E.V."/>
            <person name="Korf I."/>
            <person name="Kulp D."/>
            <person name="Lancet D."/>
            <person name="Lowe T.M."/>
            <person name="McLysaght A."/>
            <person name="Mikkelsen T."/>
            <person name="Moran J.V."/>
            <person name="Mulder N."/>
            <person name="Pollara V.J."/>
            <person name="Ponting C.P."/>
            <person name="Schuler G."/>
            <person name="Schultz J."/>
            <person name="Slater G."/>
            <person name="Smit A.F."/>
            <person name="Stupka E."/>
            <person name="Szustakowski J."/>
            <person name="Thierry-Mieg D."/>
            <person name="Thierry-Mieg J."/>
            <person name="Wagner L."/>
            <person name="Wallis J."/>
            <person name="Wheeler R."/>
            <person name="Williams A."/>
            <person name="Wolf Y.I."/>
            <person name="Wolfe K.H."/>
            <person name="Yang S.P."/>
            <person name="Yeh R.F."/>
            <person name="Collins F."/>
            <person name="Guyer M.S."/>
            <person name="Peterson J."/>
            <person name="Felsenfeld A."/>
            <person name="Wetterstrand K.A."/>
            <person name="Patrinos A."/>
            <person name="Morgan M.J."/>
            <person name="de Jong P."/>
            <person name="Catanese J.J."/>
            <person name="Osoegawa K."/>
            <person name="Shizuya H."/>
            <person name="Choi S."/>
            <person name="Chen Y.J."/>
        </authorList>
    </citation>
    <scope>NUCLEOTIDE SEQUENCE [LARGE SCALE GENOMIC DNA]</scope>
</reference>
<accession>A0A8I5KUN0</accession>
<dbReference type="OrthoDB" id="120976at2759"/>
<dbReference type="AlphaFoldDB" id="A0A8I5KUN0"/>
<keyword evidence="4 5" id="KW-1267">Proteomics identification</keyword>
<reference evidence="2" key="4">
    <citation type="submission" date="2025-08" db="UniProtKB">
        <authorList>
            <consortium name="Ensembl"/>
        </authorList>
    </citation>
    <scope>IDENTIFICATION</scope>
</reference>
<dbReference type="EMBL" id="AF111169">
    <property type="status" value="NOT_ANNOTATED_CDS"/>
    <property type="molecule type" value="Genomic_DNA"/>
</dbReference>
<proteinExistence type="evidence at protein level"/>
<reference evidence="2 3" key="3">
    <citation type="journal article" date="2004" name="Nature">
        <title>Finishing the euchromatic sequence of the human genome.</title>
        <authorList>
            <consortium name="International Human Genome Sequencing Consortium"/>
        </authorList>
    </citation>
    <scope>NUCLEOTIDE SEQUENCE [LARGE SCALE GENOMIC DNA]</scope>
</reference>
<evidence type="ECO:0000313" key="2">
    <source>
        <dbReference type="Ensembl" id="ENSP00000509283.1"/>
    </source>
</evidence>
<reference evidence="2" key="5">
    <citation type="submission" date="2025-09" db="UniProtKB">
        <authorList>
            <consortium name="Ensembl"/>
        </authorList>
    </citation>
    <scope>IDENTIFICATION</scope>
</reference>
<feature type="region of interest" description="Disordered" evidence="1">
    <location>
        <begin position="1"/>
        <end position="24"/>
    </location>
</feature>
<evidence type="ECO:0007829" key="4">
    <source>
        <dbReference type="PeptideAtlas" id="A0A8I5KUN0"/>
    </source>
</evidence>
<sequence>MDNDKPLQPETEDEIEIEPVRQSSDKMLYCEAESPPTVEKVKPARENSETDLEIEGEHGHLGAVRAASPQKLEKSGFQELSSHSFPESALRMACGGNVAERPARFCLESSSGLAGESSCSFPRLSPASGAVPSRRLVKSGINTQTRFSNLLNVSTWGILCNLCNSPRSFPKKGSTEREHL</sequence>
<organism evidence="2 3">
    <name type="scientific">Homo sapiens</name>
    <name type="common">Human</name>
    <dbReference type="NCBI Taxonomy" id="9606"/>
    <lineage>
        <taxon>Eukaryota</taxon>
        <taxon>Metazoa</taxon>
        <taxon>Chordata</taxon>
        <taxon>Craniata</taxon>
        <taxon>Vertebrata</taxon>
        <taxon>Euteleostomi</taxon>
        <taxon>Mammalia</taxon>
        <taxon>Eutheria</taxon>
        <taxon>Euarchontoglires</taxon>
        <taxon>Primates</taxon>
        <taxon>Haplorrhini</taxon>
        <taxon>Catarrhini</taxon>
        <taxon>Hominidae</taxon>
        <taxon>Homo</taxon>
    </lineage>
</organism>
<keyword evidence="3" id="KW-1185">Reference proteome</keyword>
<dbReference type="GeneTree" id="ENSGT00940000154297"/>
<dbReference type="Proteomes" id="UP000005640">
    <property type="component" value="Chromosome 14"/>
</dbReference>
<dbReference type="Ensembl" id="ENST00000460005.1">
    <property type="protein sequence ID" value="ENSP00000509283.1"/>
    <property type="gene ID" value="ENSG00000100565.16"/>
</dbReference>